<protein>
    <submittedName>
        <fullName evidence="8">RDD family protein</fullName>
    </submittedName>
</protein>
<reference evidence="8 9" key="1">
    <citation type="submission" date="2017-09" db="EMBL/GenBank/DDBJ databases">
        <authorList>
            <person name="Ehlers B."/>
            <person name="Leendertz F.H."/>
        </authorList>
    </citation>
    <scope>NUCLEOTIDE SEQUENCE [LARGE SCALE GENOMIC DNA]</scope>
    <source>
        <strain evidence="8 9">CGMCC 4.6857</strain>
    </source>
</reference>
<evidence type="ECO:0000313" key="9">
    <source>
        <dbReference type="Proteomes" id="UP000219612"/>
    </source>
</evidence>
<evidence type="ECO:0000256" key="5">
    <source>
        <dbReference type="ARBA" id="ARBA00023136"/>
    </source>
</evidence>
<evidence type="ECO:0000256" key="2">
    <source>
        <dbReference type="ARBA" id="ARBA00022475"/>
    </source>
</evidence>
<evidence type="ECO:0000256" key="1">
    <source>
        <dbReference type="ARBA" id="ARBA00004651"/>
    </source>
</evidence>
<evidence type="ECO:0000256" key="3">
    <source>
        <dbReference type="ARBA" id="ARBA00022692"/>
    </source>
</evidence>
<sequence>MSDPNMYRQQWAAPVAQPPAAVQPYRPGHVVPGAASQGQLVSPGGRLGAFLLDGLLMVFTLFIGWFIWSMVTWSDGQSPGKKLLGYVVADANTGQPFDWGRMAVREFGVKGLLGWLLDVVTLSVYFWVDAFTVFGDRQRTLHDRMAGSIVRHL</sequence>
<evidence type="ECO:0000256" key="6">
    <source>
        <dbReference type="SAM" id="Phobius"/>
    </source>
</evidence>
<evidence type="ECO:0000313" key="8">
    <source>
        <dbReference type="EMBL" id="SNY53566.1"/>
    </source>
</evidence>
<gene>
    <name evidence="8" type="ORF">SAMN05421748_11464</name>
</gene>
<evidence type="ECO:0000259" key="7">
    <source>
        <dbReference type="Pfam" id="PF06271"/>
    </source>
</evidence>
<organism evidence="8 9">
    <name type="scientific">Paractinoplanes atraurantiacus</name>
    <dbReference type="NCBI Taxonomy" id="1036182"/>
    <lineage>
        <taxon>Bacteria</taxon>
        <taxon>Bacillati</taxon>
        <taxon>Actinomycetota</taxon>
        <taxon>Actinomycetes</taxon>
        <taxon>Micromonosporales</taxon>
        <taxon>Micromonosporaceae</taxon>
        <taxon>Paractinoplanes</taxon>
    </lineage>
</organism>
<dbReference type="InterPro" id="IPR010432">
    <property type="entry name" value="RDD"/>
</dbReference>
<dbReference type="EMBL" id="OBDY01000014">
    <property type="protein sequence ID" value="SNY53566.1"/>
    <property type="molecule type" value="Genomic_DNA"/>
</dbReference>
<feature type="domain" description="RDD" evidence="7">
    <location>
        <begin position="48"/>
        <end position="147"/>
    </location>
</feature>
<evidence type="ECO:0000256" key="4">
    <source>
        <dbReference type="ARBA" id="ARBA00022989"/>
    </source>
</evidence>
<feature type="transmembrane region" description="Helical" evidence="6">
    <location>
        <begin position="47"/>
        <end position="68"/>
    </location>
</feature>
<accession>A0A285J2H3</accession>
<name>A0A285J2H3_9ACTN</name>
<dbReference type="AlphaFoldDB" id="A0A285J2H3"/>
<dbReference type="GO" id="GO:0005886">
    <property type="term" value="C:plasma membrane"/>
    <property type="evidence" value="ECO:0007669"/>
    <property type="project" value="UniProtKB-SubCell"/>
</dbReference>
<feature type="transmembrane region" description="Helical" evidence="6">
    <location>
        <begin position="112"/>
        <end position="135"/>
    </location>
</feature>
<dbReference type="InterPro" id="IPR051791">
    <property type="entry name" value="Pra-immunoreactive"/>
</dbReference>
<comment type="subcellular location">
    <subcellularLocation>
        <location evidence="1">Cell membrane</location>
        <topology evidence="1">Multi-pass membrane protein</topology>
    </subcellularLocation>
</comment>
<keyword evidence="5 6" id="KW-0472">Membrane</keyword>
<dbReference type="PANTHER" id="PTHR36115">
    <property type="entry name" value="PROLINE-RICH ANTIGEN HOMOLOG-RELATED"/>
    <property type="match status" value="1"/>
</dbReference>
<keyword evidence="4 6" id="KW-1133">Transmembrane helix</keyword>
<proteinExistence type="predicted"/>
<keyword evidence="9" id="KW-1185">Reference proteome</keyword>
<keyword evidence="3 6" id="KW-0812">Transmembrane</keyword>
<keyword evidence="2" id="KW-1003">Cell membrane</keyword>
<dbReference type="PANTHER" id="PTHR36115:SF4">
    <property type="entry name" value="MEMBRANE PROTEIN"/>
    <property type="match status" value="1"/>
</dbReference>
<dbReference type="Pfam" id="PF06271">
    <property type="entry name" value="RDD"/>
    <property type="match status" value="1"/>
</dbReference>
<dbReference type="Proteomes" id="UP000219612">
    <property type="component" value="Unassembled WGS sequence"/>
</dbReference>